<evidence type="ECO:0000256" key="12">
    <source>
        <dbReference type="SAM" id="SignalP"/>
    </source>
</evidence>
<evidence type="ECO:0000256" key="10">
    <source>
        <dbReference type="ARBA" id="ARBA00023136"/>
    </source>
</evidence>
<dbReference type="InterPro" id="IPR001897">
    <property type="entry name" value="Porin_gammaproteobac"/>
</dbReference>
<evidence type="ECO:0000256" key="8">
    <source>
        <dbReference type="ARBA" id="ARBA00023065"/>
    </source>
</evidence>
<keyword evidence="5" id="KW-1134">Transmembrane beta strand</keyword>
<dbReference type="GO" id="GO:0046930">
    <property type="term" value="C:pore complex"/>
    <property type="evidence" value="ECO:0007669"/>
    <property type="project" value="UniProtKB-KW"/>
</dbReference>
<dbReference type="EMBL" id="MSCP01000001">
    <property type="protein sequence ID" value="PQJ92907.1"/>
    <property type="molecule type" value="Genomic_DNA"/>
</dbReference>
<dbReference type="PRINTS" id="PR00183">
    <property type="entry name" value="ECOLIPORIN"/>
</dbReference>
<dbReference type="EMBL" id="BSOU01000004">
    <property type="protein sequence ID" value="GLR74994.1"/>
    <property type="molecule type" value="Genomic_DNA"/>
</dbReference>
<evidence type="ECO:0000256" key="2">
    <source>
        <dbReference type="ARBA" id="ARBA00007539"/>
    </source>
</evidence>
<comment type="subunit">
    <text evidence="3">Homotrimer.</text>
</comment>
<feature type="chain" id="PRO_5015639850" evidence="12">
    <location>
        <begin position="22"/>
        <end position="353"/>
    </location>
</feature>
<keyword evidence="9" id="KW-0626">Porin</keyword>
<evidence type="ECO:0000256" key="5">
    <source>
        <dbReference type="ARBA" id="ARBA00022452"/>
    </source>
</evidence>
<organism evidence="15 16">
    <name type="scientific">Aliivibrio sifiae</name>
    <dbReference type="NCBI Taxonomy" id="566293"/>
    <lineage>
        <taxon>Bacteria</taxon>
        <taxon>Pseudomonadati</taxon>
        <taxon>Pseudomonadota</taxon>
        <taxon>Gammaproteobacteria</taxon>
        <taxon>Vibrionales</taxon>
        <taxon>Vibrionaceae</taxon>
        <taxon>Aliivibrio</taxon>
    </lineage>
</organism>
<protein>
    <submittedName>
        <fullName evidence="14">Membrane protein</fullName>
    </submittedName>
</protein>
<evidence type="ECO:0000256" key="1">
    <source>
        <dbReference type="ARBA" id="ARBA00004571"/>
    </source>
</evidence>
<keyword evidence="11" id="KW-0998">Cell outer membrane</keyword>
<dbReference type="GO" id="GO:0009279">
    <property type="term" value="C:cell outer membrane"/>
    <property type="evidence" value="ECO:0007669"/>
    <property type="project" value="UniProtKB-SubCell"/>
</dbReference>
<dbReference type="GO" id="GO:0034220">
    <property type="term" value="P:monoatomic ion transmembrane transport"/>
    <property type="evidence" value="ECO:0007669"/>
    <property type="project" value="InterPro"/>
</dbReference>
<dbReference type="Gene3D" id="2.40.160.10">
    <property type="entry name" value="Porin"/>
    <property type="match status" value="1"/>
</dbReference>
<dbReference type="OrthoDB" id="6211369at2"/>
<reference evidence="14" key="4">
    <citation type="submission" date="2023-01" db="EMBL/GenBank/DDBJ databases">
        <title>Draft genome sequence of Aliivibrio sifiae strain NBRC 105001.</title>
        <authorList>
            <person name="Sun Q."/>
            <person name="Mori K."/>
        </authorList>
    </citation>
    <scope>NUCLEOTIDE SEQUENCE</scope>
    <source>
        <strain evidence="14">NBRC 105001</strain>
    </source>
</reference>
<dbReference type="Pfam" id="PF13609">
    <property type="entry name" value="Porin_4"/>
    <property type="match status" value="1"/>
</dbReference>
<dbReference type="InterPro" id="IPR033900">
    <property type="entry name" value="Gram_neg_porin_domain"/>
</dbReference>
<accession>A0A2S7XGR6</accession>
<dbReference type="SUPFAM" id="SSF56935">
    <property type="entry name" value="Porins"/>
    <property type="match status" value="1"/>
</dbReference>
<keyword evidence="4" id="KW-0813">Transport</keyword>
<reference evidence="14" key="1">
    <citation type="journal article" date="2014" name="Int. J. Syst. Evol. Microbiol.">
        <title>Complete genome of a new Firmicutes species belonging to the dominant human colonic microbiota ('Ruminococcus bicirculans') reveals two chromosomes and a selective capacity to utilize plant glucans.</title>
        <authorList>
            <consortium name="NISC Comparative Sequencing Program"/>
            <person name="Wegmann U."/>
            <person name="Louis P."/>
            <person name="Goesmann A."/>
            <person name="Henrissat B."/>
            <person name="Duncan S.H."/>
            <person name="Flint H.J."/>
        </authorList>
    </citation>
    <scope>NUCLEOTIDE SEQUENCE</scope>
    <source>
        <strain evidence="14">NBRC 105001</strain>
    </source>
</reference>
<comment type="caution">
    <text evidence="15">The sequence shown here is derived from an EMBL/GenBank/DDBJ whole genome shotgun (WGS) entry which is preliminary data.</text>
</comment>
<dbReference type="GO" id="GO:0015288">
    <property type="term" value="F:porin activity"/>
    <property type="evidence" value="ECO:0007669"/>
    <property type="project" value="UniProtKB-KW"/>
</dbReference>
<evidence type="ECO:0000313" key="16">
    <source>
        <dbReference type="Proteomes" id="UP000239273"/>
    </source>
</evidence>
<evidence type="ECO:0000256" key="6">
    <source>
        <dbReference type="ARBA" id="ARBA00022692"/>
    </source>
</evidence>
<comment type="subcellular location">
    <subcellularLocation>
        <location evidence="1">Cell outer membrane</location>
        <topology evidence="1">Multi-pass membrane protein</topology>
    </subcellularLocation>
</comment>
<evidence type="ECO:0000256" key="3">
    <source>
        <dbReference type="ARBA" id="ARBA00011233"/>
    </source>
</evidence>
<dbReference type="PANTHER" id="PTHR34501:SF9">
    <property type="entry name" value="MAJOR OUTER MEMBRANE PROTEIN P.IA"/>
    <property type="match status" value="1"/>
</dbReference>
<proteinExistence type="inferred from homology"/>
<evidence type="ECO:0000256" key="11">
    <source>
        <dbReference type="ARBA" id="ARBA00023237"/>
    </source>
</evidence>
<dbReference type="Proteomes" id="UP001156660">
    <property type="component" value="Unassembled WGS sequence"/>
</dbReference>
<sequence>MKKTLLALAVPALLMAGSASAATVHTAEDGSTIDVYSRLGFNITDRAGMGEDGDAVGNFDARIGLGGSQVVNDKVSVIGWAEYSVGAAEQRGTDNSFTPRYVWAGIDGSEYGKVTFGRVASGIIMLSDLGDVFAASDVILGRQLELVDNSAAQTFRQDGTIQYQNSLGAFDMSVAYILGNSESNQDGSYNAVGRYTFDLGDAGTLAPVVAYQANSTGDTGANANRDYTFWGAGLQYKLNELTLGAMYNQDEIEGQGISGTSKDKSYELTAVYNINDDWTARAGYRALENTGGDETEYKDTTLEVQYHLTARSSIYTSYVMRNGENGTGMGAPAVMTWNNAEEDYYHLGLRYEF</sequence>
<evidence type="ECO:0000256" key="4">
    <source>
        <dbReference type="ARBA" id="ARBA00022448"/>
    </source>
</evidence>
<reference evidence="15 16" key="2">
    <citation type="submission" date="2016-12" db="EMBL/GenBank/DDBJ databases">
        <title>Diversity of luminous bacteria.</title>
        <authorList>
            <person name="Yoshizawa S."/>
            <person name="Kogure K."/>
        </authorList>
    </citation>
    <scope>NUCLEOTIDE SEQUENCE [LARGE SCALE GENOMIC DNA]</scope>
    <source>
        <strain evidence="15 16">NBRC 105001</strain>
    </source>
</reference>
<gene>
    <name evidence="15" type="ORF">BTO23_02090</name>
    <name evidence="14" type="ORF">GCM10007855_18680</name>
</gene>
<evidence type="ECO:0000313" key="14">
    <source>
        <dbReference type="EMBL" id="GLR74994.1"/>
    </source>
</evidence>
<dbReference type="CDD" id="cd00342">
    <property type="entry name" value="gram_neg_porins"/>
    <property type="match status" value="1"/>
</dbReference>
<dbReference type="InterPro" id="IPR050298">
    <property type="entry name" value="Gram-neg_bact_OMP"/>
</dbReference>
<evidence type="ECO:0000256" key="9">
    <source>
        <dbReference type="ARBA" id="ARBA00023114"/>
    </source>
</evidence>
<keyword evidence="10" id="KW-0472">Membrane</keyword>
<dbReference type="PANTHER" id="PTHR34501">
    <property type="entry name" value="PROTEIN YDDL-RELATED"/>
    <property type="match status" value="1"/>
</dbReference>
<evidence type="ECO:0000313" key="15">
    <source>
        <dbReference type="EMBL" id="PQJ92907.1"/>
    </source>
</evidence>
<name>A0A2S7XGR6_9GAMM</name>
<keyword evidence="6" id="KW-0812">Transmembrane</keyword>
<comment type="similarity">
    <text evidence="2">Belongs to the Gram-negative porin family.</text>
</comment>
<feature type="signal peptide" evidence="12">
    <location>
        <begin position="1"/>
        <end position="21"/>
    </location>
</feature>
<keyword evidence="17" id="KW-1185">Reference proteome</keyword>
<evidence type="ECO:0000313" key="17">
    <source>
        <dbReference type="Proteomes" id="UP001156660"/>
    </source>
</evidence>
<reference evidence="17" key="3">
    <citation type="journal article" date="2019" name="Int. J. Syst. Evol. Microbiol.">
        <title>The Global Catalogue of Microorganisms (GCM) 10K type strain sequencing project: providing services to taxonomists for standard genome sequencing and annotation.</title>
        <authorList>
            <consortium name="The Broad Institute Genomics Platform"/>
            <consortium name="The Broad Institute Genome Sequencing Center for Infectious Disease"/>
            <person name="Wu L."/>
            <person name="Ma J."/>
        </authorList>
    </citation>
    <scope>NUCLEOTIDE SEQUENCE [LARGE SCALE GENOMIC DNA]</scope>
    <source>
        <strain evidence="17">NBRC 105001</strain>
    </source>
</reference>
<evidence type="ECO:0000259" key="13">
    <source>
        <dbReference type="Pfam" id="PF13609"/>
    </source>
</evidence>
<evidence type="ECO:0000256" key="7">
    <source>
        <dbReference type="ARBA" id="ARBA00022729"/>
    </source>
</evidence>
<dbReference type="InterPro" id="IPR023614">
    <property type="entry name" value="Porin_dom_sf"/>
</dbReference>
<feature type="domain" description="Porin" evidence="13">
    <location>
        <begin position="7"/>
        <end position="324"/>
    </location>
</feature>
<dbReference type="AlphaFoldDB" id="A0A2S7XGR6"/>
<dbReference type="RefSeq" id="WP_060991510.1">
    <property type="nucleotide sequence ID" value="NZ_BSOU01000004.1"/>
</dbReference>
<dbReference type="Proteomes" id="UP000239273">
    <property type="component" value="Unassembled WGS sequence"/>
</dbReference>
<keyword evidence="7 12" id="KW-0732">Signal</keyword>
<keyword evidence="8" id="KW-0406">Ion transport</keyword>